<gene>
    <name evidence="1" type="ORF">MSPICULIGERA_LOCUS11274</name>
</gene>
<protein>
    <submittedName>
        <fullName evidence="1">Uncharacterized protein</fullName>
    </submittedName>
</protein>
<organism evidence="1 2">
    <name type="scientific">Mesorhabditis spiculigera</name>
    <dbReference type="NCBI Taxonomy" id="96644"/>
    <lineage>
        <taxon>Eukaryota</taxon>
        <taxon>Metazoa</taxon>
        <taxon>Ecdysozoa</taxon>
        <taxon>Nematoda</taxon>
        <taxon>Chromadorea</taxon>
        <taxon>Rhabditida</taxon>
        <taxon>Rhabditina</taxon>
        <taxon>Rhabditomorpha</taxon>
        <taxon>Rhabditoidea</taxon>
        <taxon>Rhabditidae</taxon>
        <taxon>Mesorhabditinae</taxon>
        <taxon>Mesorhabditis</taxon>
    </lineage>
</organism>
<evidence type="ECO:0000313" key="2">
    <source>
        <dbReference type="Proteomes" id="UP001177023"/>
    </source>
</evidence>
<dbReference type="AlphaFoldDB" id="A0AA36CR05"/>
<sequence>MWSRALHIFDGLLDAACAMPLLKHQRIRISFWPHLSLEQLIYLVRNQFRWTMDIGDDEFFHTSLGRKRQIEVKIGREYLLMMGRGW</sequence>
<accession>A0AA36CR05</accession>
<name>A0AA36CR05_9BILA</name>
<keyword evidence="2" id="KW-1185">Reference proteome</keyword>
<evidence type="ECO:0000313" key="1">
    <source>
        <dbReference type="EMBL" id="CAJ0572899.1"/>
    </source>
</evidence>
<proteinExistence type="predicted"/>
<dbReference type="EMBL" id="CATQJA010002609">
    <property type="protein sequence ID" value="CAJ0572899.1"/>
    <property type="molecule type" value="Genomic_DNA"/>
</dbReference>
<comment type="caution">
    <text evidence="1">The sequence shown here is derived from an EMBL/GenBank/DDBJ whole genome shotgun (WGS) entry which is preliminary data.</text>
</comment>
<reference evidence="1" key="1">
    <citation type="submission" date="2023-06" db="EMBL/GenBank/DDBJ databases">
        <authorList>
            <person name="Delattre M."/>
        </authorList>
    </citation>
    <scope>NUCLEOTIDE SEQUENCE</scope>
    <source>
        <strain evidence="1">AF72</strain>
    </source>
</reference>
<dbReference type="Proteomes" id="UP001177023">
    <property type="component" value="Unassembled WGS sequence"/>
</dbReference>
<feature type="non-terminal residue" evidence="1">
    <location>
        <position position="1"/>
    </location>
</feature>